<dbReference type="Proteomes" id="UP000247409">
    <property type="component" value="Unassembled WGS sequence"/>
</dbReference>
<name>A0A2V3IU70_9FLOR</name>
<protein>
    <submittedName>
        <fullName evidence="1">Uncharacterized protein</fullName>
    </submittedName>
</protein>
<evidence type="ECO:0000313" key="1">
    <source>
        <dbReference type="EMBL" id="PXF45655.1"/>
    </source>
</evidence>
<accession>A0A2V3IU70</accession>
<reference evidence="1 2" key="1">
    <citation type="journal article" date="2018" name="Mol. Biol. Evol.">
        <title>Analysis of the draft genome of the red seaweed Gracilariopsis chorda provides insights into genome size evolution in Rhodophyta.</title>
        <authorList>
            <person name="Lee J."/>
            <person name="Yang E.C."/>
            <person name="Graf L."/>
            <person name="Yang J.H."/>
            <person name="Qiu H."/>
            <person name="Zel Zion U."/>
            <person name="Chan C.X."/>
            <person name="Stephens T.G."/>
            <person name="Weber A.P.M."/>
            <person name="Boo G.H."/>
            <person name="Boo S.M."/>
            <person name="Kim K.M."/>
            <person name="Shin Y."/>
            <person name="Jung M."/>
            <person name="Lee S.J."/>
            <person name="Yim H.S."/>
            <person name="Lee J.H."/>
            <person name="Bhattacharya D."/>
            <person name="Yoon H.S."/>
        </authorList>
    </citation>
    <scope>NUCLEOTIDE SEQUENCE [LARGE SCALE GENOMIC DNA]</scope>
    <source>
        <strain evidence="1 2">SKKU-2015</strain>
        <tissue evidence="1">Whole body</tissue>
    </source>
</reference>
<gene>
    <name evidence="1" type="ORF">BWQ96_04559</name>
</gene>
<organism evidence="1 2">
    <name type="scientific">Gracilariopsis chorda</name>
    <dbReference type="NCBI Taxonomy" id="448386"/>
    <lineage>
        <taxon>Eukaryota</taxon>
        <taxon>Rhodophyta</taxon>
        <taxon>Florideophyceae</taxon>
        <taxon>Rhodymeniophycidae</taxon>
        <taxon>Gracilariales</taxon>
        <taxon>Gracilariaceae</taxon>
        <taxon>Gracilariopsis</taxon>
    </lineage>
</organism>
<comment type="caution">
    <text evidence="1">The sequence shown here is derived from an EMBL/GenBank/DDBJ whole genome shotgun (WGS) entry which is preliminary data.</text>
</comment>
<dbReference type="AlphaFoldDB" id="A0A2V3IU70"/>
<evidence type="ECO:0000313" key="2">
    <source>
        <dbReference type="Proteomes" id="UP000247409"/>
    </source>
</evidence>
<proteinExistence type="predicted"/>
<dbReference type="OrthoDB" id="202710at2759"/>
<dbReference type="EMBL" id="NBIV01000055">
    <property type="protein sequence ID" value="PXF45655.1"/>
    <property type="molecule type" value="Genomic_DNA"/>
</dbReference>
<sequence length="307" mass="35660">MPPSSRLQSTAFLAPLFPTPPPTFSTPSTCMRSDEAPSAYRNHRQRARDFLTQRAVQQTMFCSKVLRDETTVRWLEDWLDHHGLDDLHHCDALKVRSEQYLSALLEAPSETLLVKKPIPGRTSRNNPYIKRRYFSYNVHIVPRLLARRILAARTQIADELLIDIPCIRRENNRSMELYRFSVVHPQKVNDALNLPSNGDTRGSPYRQANFDLVKNYTLLLGLVDTVNELADDHRTEDDADWLERFLDDHHHELIAPYGGAFGRADQVIEELLRMTPFIRGERRCLILVCWPIWSWKRELTVLMNGCK</sequence>
<keyword evidence="2" id="KW-1185">Reference proteome</keyword>